<evidence type="ECO:0000256" key="2">
    <source>
        <dbReference type="ARBA" id="ARBA00022496"/>
    </source>
</evidence>
<keyword evidence="2" id="KW-0410">Iron transport</keyword>
<feature type="chain" id="PRO_5046473938" evidence="4">
    <location>
        <begin position="27"/>
        <end position="334"/>
    </location>
</feature>
<proteinExistence type="inferred from homology"/>
<reference evidence="5 6" key="1">
    <citation type="journal article" date="2024" name="Front. Microbiol.">
        <title>Transcriptomic insights into the dominance of two phototrophs throughout the water column of a tropical hypersaline-alkaline crater lake (Dziani Dzaha, Mayotte).</title>
        <authorList>
            <person name="Duperron S."/>
            <person name="Halary S."/>
            <person name="Bouly J.-P."/>
            <person name="Roussel T."/>
            <person name="Hugoni M."/>
            <person name="Bruto M."/>
            <person name="Oger P."/>
            <person name="Duval C."/>
            <person name="Woo A."/>
            <person name="Jezequiel D."/>
            <person name="Ader M."/>
            <person name="Leboulanger C."/>
            <person name="Agogue H."/>
            <person name="Grossi V."/>
            <person name="Trousselier M."/>
            <person name="Bernard C."/>
        </authorList>
    </citation>
    <scope>NUCLEOTIDE SEQUENCE [LARGE SCALE GENOMIC DNA]</scope>
    <source>
        <strain evidence="5 6">PMC 851.14</strain>
    </source>
</reference>
<protein>
    <submittedName>
        <fullName evidence="5">Iron ABC transporter substrate-binding protein</fullName>
    </submittedName>
</protein>
<dbReference type="RefSeq" id="WP_006622693.1">
    <property type="nucleotide sequence ID" value="NZ_JBBWYZ010000017.1"/>
</dbReference>
<evidence type="ECO:0000313" key="5">
    <source>
        <dbReference type="EMBL" id="MEK9513830.1"/>
    </source>
</evidence>
<keyword evidence="3 4" id="KW-0732">Signal</keyword>
<evidence type="ECO:0000313" key="6">
    <source>
        <dbReference type="Proteomes" id="UP001387447"/>
    </source>
</evidence>
<dbReference type="InterPro" id="IPR026045">
    <property type="entry name" value="Ferric-bd"/>
</dbReference>
<dbReference type="PANTHER" id="PTHR30006:SF15">
    <property type="entry name" value="IRON-UTILIZATION PERIPLASMIC PROTEIN"/>
    <property type="match status" value="1"/>
</dbReference>
<dbReference type="CDD" id="cd13543">
    <property type="entry name" value="PBP2_Fbp"/>
    <property type="match status" value="1"/>
</dbReference>
<keyword evidence="2" id="KW-0406">Ion transport</keyword>
<organism evidence="5 6">
    <name type="scientific">Limnospira fusiformis PMC 851.14</name>
    <dbReference type="NCBI Taxonomy" id="2219512"/>
    <lineage>
        <taxon>Bacteria</taxon>
        <taxon>Bacillati</taxon>
        <taxon>Cyanobacteriota</taxon>
        <taxon>Cyanophyceae</taxon>
        <taxon>Oscillatoriophycideae</taxon>
        <taxon>Oscillatoriales</taxon>
        <taxon>Sirenicapillariaceae</taxon>
        <taxon>Limnospira</taxon>
    </lineage>
</organism>
<comment type="caution">
    <text evidence="5">The sequence shown here is derived from an EMBL/GenBank/DDBJ whole genome shotgun (WGS) entry which is preliminary data.</text>
</comment>
<name>A0ABU9EPG3_LIMFS</name>
<feature type="signal peptide" evidence="4">
    <location>
        <begin position="1"/>
        <end position="26"/>
    </location>
</feature>
<dbReference type="Proteomes" id="UP001387447">
    <property type="component" value="Unassembled WGS sequence"/>
</dbReference>
<accession>A0ABU9EPG3</accession>
<sequence>MFKRRHFLAGMLTLALVLGIAQVSQSQNQTLTIYSGRQEALIGPLIKRAEQELGLNIRVRYGDTAELAIAIIEEGRNSPADIFFAQDAGALGALQKAGRTRAIPAQIISRVDSRFRSPNNHWVGITGRARVLAYNTRQVNRNELPNSISELTQPKWRGRVGWAPTNGSFQSFVTAMRLVEGDAKTMQWLQAMRNNGVVVYRNNTAIVEAVGRGEVDIGLTNNYYLYRFLADDPNFPVAHHYTRGDAGSLINIAGVAILDTARNAQDAQRFIQFLLTNNAQNFFARETKEYPLVEGIPAPERQLSIEQINPPRIDLANLADLQGTMVLLQRAGVL</sequence>
<dbReference type="Gene3D" id="3.40.190.10">
    <property type="entry name" value="Periplasmic binding protein-like II"/>
    <property type="match status" value="2"/>
</dbReference>
<gene>
    <name evidence="5" type="ORF">AAEJ74_19700</name>
</gene>
<dbReference type="PANTHER" id="PTHR30006">
    <property type="entry name" value="THIAMINE-BINDING PERIPLASMIC PROTEIN-RELATED"/>
    <property type="match status" value="1"/>
</dbReference>
<keyword evidence="2" id="KW-0813">Transport</keyword>
<keyword evidence="6" id="KW-1185">Reference proteome</keyword>
<dbReference type="Pfam" id="PF13343">
    <property type="entry name" value="SBP_bac_6"/>
    <property type="match status" value="1"/>
</dbReference>
<evidence type="ECO:0000256" key="1">
    <source>
        <dbReference type="ARBA" id="ARBA00008520"/>
    </source>
</evidence>
<dbReference type="PIRSF" id="PIRSF002825">
    <property type="entry name" value="CfbpA"/>
    <property type="match status" value="1"/>
</dbReference>
<dbReference type="EMBL" id="JBBWYZ010000017">
    <property type="protein sequence ID" value="MEK9513830.1"/>
    <property type="molecule type" value="Genomic_DNA"/>
</dbReference>
<keyword evidence="2" id="KW-0408">Iron</keyword>
<evidence type="ECO:0000256" key="3">
    <source>
        <dbReference type="ARBA" id="ARBA00022729"/>
    </source>
</evidence>
<comment type="similarity">
    <text evidence="1">Belongs to the bacterial solute-binding protein 1 family.</text>
</comment>
<evidence type="ECO:0000256" key="4">
    <source>
        <dbReference type="SAM" id="SignalP"/>
    </source>
</evidence>
<dbReference type="SUPFAM" id="SSF53850">
    <property type="entry name" value="Periplasmic binding protein-like II"/>
    <property type="match status" value="1"/>
</dbReference>